<name>A0A095SVL6_9FLAO</name>
<feature type="chain" id="PRO_5001909640" description="Lipid/polyisoprenoid-binding YceI-like domain-containing protein" evidence="1">
    <location>
        <begin position="20"/>
        <end position="231"/>
    </location>
</feature>
<dbReference type="RefSeq" id="WP_035124409.1">
    <property type="nucleotide sequence ID" value="NZ_JRHH01000002.1"/>
</dbReference>
<dbReference type="PROSITE" id="PS51257">
    <property type="entry name" value="PROKAR_LIPOPROTEIN"/>
    <property type="match status" value="1"/>
</dbReference>
<proteinExistence type="predicted"/>
<dbReference type="AlphaFoldDB" id="A0A095SVL6"/>
<protein>
    <recommendedName>
        <fullName evidence="4">Lipid/polyisoprenoid-binding YceI-like domain-containing protein</fullName>
    </recommendedName>
</protein>
<dbReference type="Gene3D" id="2.40.360.20">
    <property type="match status" value="1"/>
</dbReference>
<dbReference type="EMBL" id="JRHH01000002">
    <property type="protein sequence ID" value="KGD68716.1"/>
    <property type="molecule type" value="Genomic_DNA"/>
</dbReference>
<keyword evidence="3" id="KW-1185">Reference proteome</keyword>
<sequence>MKKTNRIFTLLLIFTTALLTSCSSDDSGESNGTTTGDYFPMKLNNTWNFNANGNTEQLKMIGTDEFGGTTYYELQDEGDDSGLNTQYWVTKKGATYYQKIADVTSVQSGVTINIKGYQIPMLKDDLDVNETWSGTLRPKVTFSYNGNSGSLPTTVTYTGKIIARDATEVINGVTYTNIIKMTMDAETNVDGQINEVFTEYWFAKDIGPVREYETLNGGVTNERSLINYTLN</sequence>
<gene>
    <name evidence="2" type="ORF">LG45_03465</name>
</gene>
<evidence type="ECO:0008006" key="4">
    <source>
        <dbReference type="Google" id="ProtNLM"/>
    </source>
</evidence>
<evidence type="ECO:0000313" key="3">
    <source>
        <dbReference type="Proteomes" id="UP000029554"/>
    </source>
</evidence>
<reference evidence="2 3" key="1">
    <citation type="submission" date="2014-09" db="EMBL/GenBank/DDBJ databases">
        <title>Whole Genome Shotgun of Flavobacterium aquatile LMG 4008.</title>
        <authorList>
            <person name="Gale A.N."/>
            <person name="Pipes S.E."/>
            <person name="Newman J.D."/>
        </authorList>
    </citation>
    <scope>NUCLEOTIDE SEQUENCE [LARGE SCALE GENOMIC DNA]</scope>
    <source>
        <strain evidence="2 3">LMG 4008</strain>
    </source>
</reference>
<organism evidence="2 3">
    <name type="scientific">Flavobacterium aquatile LMG 4008 = ATCC 11947</name>
    <dbReference type="NCBI Taxonomy" id="1453498"/>
    <lineage>
        <taxon>Bacteria</taxon>
        <taxon>Pseudomonadati</taxon>
        <taxon>Bacteroidota</taxon>
        <taxon>Flavobacteriia</taxon>
        <taxon>Flavobacteriales</taxon>
        <taxon>Flavobacteriaceae</taxon>
        <taxon>Flavobacterium</taxon>
    </lineage>
</organism>
<dbReference type="OrthoDB" id="705385at2"/>
<comment type="caution">
    <text evidence="2">The sequence shown here is derived from an EMBL/GenBank/DDBJ whole genome shotgun (WGS) entry which is preliminary data.</text>
</comment>
<feature type="signal peptide" evidence="1">
    <location>
        <begin position="1"/>
        <end position="19"/>
    </location>
</feature>
<keyword evidence="1" id="KW-0732">Signal</keyword>
<accession>A0A095SVL6</accession>
<evidence type="ECO:0000313" key="2">
    <source>
        <dbReference type="EMBL" id="KGD68716.1"/>
    </source>
</evidence>
<evidence type="ECO:0000256" key="1">
    <source>
        <dbReference type="SAM" id="SignalP"/>
    </source>
</evidence>
<dbReference type="eggNOG" id="ENOG5033F1G">
    <property type="taxonomic scope" value="Bacteria"/>
</dbReference>
<dbReference type="Proteomes" id="UP000029554">
    <property type="component" value="Unassembled WGS sequence"/>
</dbReference>